<dbReference type="AlphaFoldDB" id="A0A6N2SAT1"/>
<accession>A0A6N2SAT1</accession>
<sequence length="103" mass="11923">MLKWLKDYFVGESIQDPDHIREKLDQGKLVPGIFLITLSHNPHNILEILPAVMLFQKSLYRICPEIIGMARGEDEALELIRSIVETVYKDTGDVLVKEYLKNR</sequence>
<dbReference type="EMBL" id="CACRST010000010">
    <property type="protein sequence ID" value="VYS90024.1"/>
    <property type="molecule type" value="Genomic_DNA"/>
</dbReference>
<dbReference type="RefSeq" id="WP_156353390.1">
    <property type="nucleotide sequence ID" value="NZ_CACRST010000010.1"/>
</dbReference>
<reference evidence="1" key="1">
    <citation type="submission" date="2019-11" db="EMBL/GenBank/DDBJ databases">
        <authorList>
            <person name="Feng L."/>
        </authorList>
    </citation>
    <scope>NUCLEOTIDE SEQUENCE</scope>
    <source>
        <strain evidence="1">BgluceraseaLFYP119</strain>
    </source>
</reference>
<evidence type="ECO:0000313" key="1">
    <source>
        <dbReference type="EMBL" id="VYS90024.1"/>
    </source>
</evidence>
<organism evidence="1">
    <name type="scientific">Blautia glucerasea</name>
    <dbReference type="NCBI Taxonomy" id="536633"/>
    <lineage>
        <taxon>Bacteria</taxon>
        <taxon>Bacillati</taxon>
        <taxon>Bacillota</taxon>
        <taxon>Clostridia</taxon>
        <taxon>Lachnospirales</taxon>
        <taxon>Lachnospiraceae</taxon>
        <taxon>Blautia</taxon>
    </lineage>
</organism>
<name>A0A6N2SAT1_9FIRM</name>
<proteinExistence type="predicted"/>
<protein>
    <submittedName>
        <fullName evidence="1">Uncharacterized protein</fullName>
    </submittedName>
</protein>
<gene>
    <name evidence="1" type="ORF">BGLFYP119_01033</name>
</gene>